<proteinExistence type="predicted"/>
<dbReference type="EMBL" id="MVGT01001547">
    <property type="protein sequence ID" value="OVA11745.1"/>
    <property type="molecule type" value="Genomic_DNA"/>
</dbReference>
<evidence type="ECO:0000256" key="1">
    <source>
        <dbReference type="SAM" id="MobiDB-lite"/>
    </source>
</evidence>
<evidence type="ECO:0000313" key="2">
    <source>
        <dbReference type="EMBL" id="OVA11745.1"/>
    </source>
</evidence>
<reference evidence="2 3" key="1">
    <citation type="journal article" date="2017" name="Mol. Plant">
        <title>The Genome of Medicinal Plant Macleaya cordata Provides New Insights into Benzylisoquinoline Alkaloids Metabolism.</title>
        <authorList>
            <person name="Liu X."/>
            <person name="Liu Y."/>
            <person name="Huang P."/>
            <person name="Ma Y."/>
            <person name="Qing Z."/>
            <person name="Tang Q."/>
            <person name="Cao H."/>
            <person name="Cheng P."/>
            <person name="Zheng Y."/>
            <person name="Yuan Z."/>
            <person name="Zhou Y."/>
            <person name="Liu J."/>
            <person name="Tang Z."/>
            <person name="Zhuo Y."/>
            <person name="Zhang Y."/>
            <person name="Yu L."/>
            <person name="Huang J."/>
            <person name="Yang P."/>
            <person name="Peng Q."/>
            <person name="Zhang J."/>
            <person name="Jiang W."/>
            <person name="Zhang Z."/>
            <person name="Lin K."/>
            <person name="Ro D.K."/>
            <person name="Chen X."/>
            <person name="Xiong X."/>
            <person name="Shang Y."/>
            <person name="Huang S."/>
            <person name="Zeng J."/>
        </authorList>
    </citation>
    <scope>NUCLEOTIDE SEQUENCE [LARGE SCALE GENOMIC DNA]</scope>
    <source>
        <strain evidence="3">cv. BLH2017</strain>
        <tissue evidence="2">Root</tissue>
    </source>
</reference>
<organism evidence="2 3">
    <name type="scientific">Macleaya cordata</name>
    <name type="common">Five-seeded plume-poppy</name>
    <name type="synonym">Bocconia cordata</name>
    <dbReference type="NCBI Taxonomy" id="56857"/>
    <lineage>
        <taxon>Eukaryota</taxon>
        <taxon>Viridiplantae</taxon>
        <taxon>Streptophyta</taxon>
        <taxon>Embryophyta</taxon>
        <taxon>Tracheophyta</taxon>
        <taxon>Spermatophyta</taxon>
        <taxon>Magnoliopsida</taxon>
        <taxon>Ranunculales</taxon>
        <taxon>Papaveraceae</taxon>
        <taxon>Papaveroideae</taxon>
        <taxon>Macleaya</taxon>
    </lineage>
</organism>
<feature type="region of interest" description="Disordered" evidence="1">
    <location>
        <begin position="1"/>
        <end position="32"/>
    </location>
</feature>
<sequence>MREIDNRDNGSGGSDGGGMEVTVGIGKDDSGVDTKEALLNGKEALKMGGGGGE</sequence>
<dbReference type="Proteomes" id="UP000195402">
    <property type="component" value="Unassembled WGS sequence"/>
</dbReference>
<keyword evidence="3" id="KW-1185">Reference proteome</keyword>
<dbReference type="AlphaFoldDB" id="A0A200QMS4"/>
<accession>A0A200QMS4</accession>
<comment type="caution">
    <text evidence="2">The sequence shown here is derived from an EMBL/GenBank/DDBJ whole genome shotgun (WGS) entry which is preliminary data.</text>
</comment>
<gene>
    <name evidence="2" type="ORF">BVC80_41g35</name>
</gene>
<evidence type="ECO:0000313" key="3">
    <source>
        <dbReference type="Proteomes" id="UP000195402"/>
    </source>
</evidence>
<protein>
    <submittedName>
        <fullName evidence="2">Uncharacterized protein</fullName>
    </submittedName>
</protein>
<dbReference type="InParanoid" id="A0A200QMS4"/>
<feature type="compositionally biased region" description="Gly residues" evidence="1">
    <location>
        <begin position="10"/>
        <end position="19"/>
    </location>
</feature>
<name>A0A200QMS4_MACCD</name>